<dbReference type="Gene3D" id="2.130.10.80">
    <property type="entry name" value="Galactose oxidase/kelch, beta-propeller"/>
    <property type="match status" value="1"/>
</dbReference>
<proteinExistence type="predicted"/>
<dbReference type="SUPFAM" id="SSF50965">
    <property type="entry name" value="Galactose oxidase, central domain"/>
    <property type="match status" value="1"/>
</dbReference>
<dbReference type="InterPro" id="IPR037293">
    <property type="entry name" value="Gal_Oxidase_central_sf"/>
</dbReference>
<comment type="caution">
    <text evidence="5">The sequence shown here is derived from an EMBL/GenBank/DDBJ whole genome shotgun (WGS) entry which is preliminary data.</text>
</comment>
<keyword evidence="1" id="KW-0732">Signal</keyword>
<organism evidence="5 6">
    <name type="scientific">Rubus argutus</name>
    <name type="common">Southern blackberry</name>
    <dbReference type="NCBI Taxonomy" id="59490"/>
    <lineage>
        <taxon>Eukaryota</taxon>
        <taxon>Viridiplantae</taxon>
        <taxon>Streptophyta</taxon>
        <taxon>Embryophyta</taxon>
        <taxon>Tracheophyta</taxon>
        <taxon>Spermatophyta</taxon>
        <taxon>Magnoliopsida</taxon>
        <taxon>eudicotyledons</taxon>
        <taxon>Gunneridae</taxon>
        <taxon>Pentapetalae</taxon>
        <taxon>rosids</taxon>
        <taxon>fabids</taxon>
        <taxon>Rosales</taxon>
        <taxon>Rosaceae</taxon>
        <taxon>Rosoideae</taxon>
        <taxon>Rosoideae incertae sedis</taxon>
        <taxon>Rubus</taxon>
    </lineage>
</organism>
<gene>
    <name evidence="5" type="ORF">M0R45_022326</name>
</gene>
<dbReference type="Proteomes" id="UP001457282">
    <property type="component" value="Unassembled WGS sequence"/>
</dbReference>
<keyword evidence="2" id="KW-0472">Membrane</keyword>
<evidence type="ECO:0000313" key="5">
    <source>
        <dbReference type="EMBL" id="KAK9935216.1"/>
    </source>
</evidence>
<dbReference type="PANTHER" id="PTHR32208:SF57">
    <property type="entry name" value="F14L17.20 PROTEIN"/>
    <property type="match status" value="1"/>
</dbReference>
<dbReference type="PANTHER" id="PTHR32208">
    <property type="entry name" value="SECRETED PROTEIN-RELATED"/>
    <property type="match status" value="1"/>
</dbReference>
<dbReference type="SUPFAM" id="SSF81296">
    <property type="entry name" value="E set domains"/>
    <property type="match status" value="1"/>
</dbReference>
<name>A0AAW1XG85_RUBAR</name>
<accession>A0AAW1XG85</accession>
<evidence type="ECO:0000313" key="6">
    <source>
        <dbReference type="Proteomes" id="UP001457282"/>
    </source>
</evidence>
<protein>
    <recommendedName>
        <fullName evidence="7">Galactose oxidase</fullName>
    </recommendedName>
</protein>
<evidence type="ECO:0000259" key="3">
    <source>
        <dbReference type="Pfam" id="PF07250"/>
    </source>
</evidence>
<dbReference type="Pfam" id="PF07250">
    <property type="entry name" value="Glyoxal_oxid_N"/>
    <property type="match status" value="1"/>
</dbReference>
<keyword evidence="6" id="KW-1185">Reference proteome</keyword>
<feature type="transmembrane region" description="Helical" evidence="2">
    <location>
        <begin position="7"/>
        <end position="26"/>
    </location>
</feature>
<dbReference type="InterPro" id="IPR013783">
    <property type="entry name" value="Ig-like_fold"/>
</dbReference>
<dbReference type="CDD" id="cd02851">
    <property type="entry name" value="E_set_GO_C"/>
    <property type="match status" value="1"/>
</dbReference>
<dbReference type="InterPro" id="IPR011043">
    <property type="entry name" value="Gal_Oxase/kelch_b-propeller"/>
</dbReference>
<dbReference type="InterPro" id="IPR014756">
    <property type="entry name" value="Ig_E-set"/>
</dbReference>
<reference evidence="5 6" key="1">
    <citation type="journal article" date="2023" name="G3 (Bethesda)">
        <title>A chromosome-length genome assembly and annotation of blackberry (Rubus argutus, cv. 'Hillquist').</title>
        <authorList>
            <person name="Bruna T."/>
            <person name="Aryal R."/>
            <person name="Dudchenko O."/>
            <person name="Sargent D.J."/>
            <person name="Mead D."/>
            <person name="Buti M."/>
            <person name="Cavallini A."/>
            <person name="Hytonen T."/>
            <person name="Andres J."/>
            <person name="Pham M."/>
            <person name="Weisz D."/>
            <person name="Mascagni F."/>
            <person name="Usai G."/>
            <person name="Natali L."/>
            <person name="Bassil N."/>
            <person name="Fernandez G.E."/>
            <person name="Lomsadze A."/>
            <person name="Armour M."/>
            <person name="Olukolu B."/>
            <person name="Poorten T."/>
            <person name="Britton C."/>
            <person name="Davik J."/>
            <person name="Ashrafi H."/>
            <person name="Aiden E.L."/>
            <person name="Borodovsky M."/>
            <person name="Worthington M."/>
        </authorList>
    </citation>
    <scope>NUCLEOTIDE SEQUENCE [LARGE SCALE GENOMIC DNA]</scope>
    <source>
        <strain evidence="5">PI 553951</strain>
    </source>
</reference>
<evidence type="ECO:0000256" key="2">
    <source>
        <dbReference type="SAM" id="Phobius"/>
    </source>
</evidence>
<evidence type="ECO:0008006" key="7">
    <source>
        <dbReference type="Google" id="ProtNLM"/>
    </source>
</evidence>
<feature type="domain" description="Galactose oxidase-like Early set" evidence="4">
    <location>
        <begin position="467"/>
        <end position="573"/>
    </location>
</feature>
<dbReference type="Pfam" id="PF09118">
    <property type="entry name" value="GO-like_E_set"/>
    <property type="match status" value="1"/>
</dbReference>
<dbReference type="AlphaFoldDB" id="A0AAW1XG85"/>
<dbReference type="EMBL" id="JBEDUW010000004">
    <property type="protein sequence ID" value="KAK9935216.1"/>
    <property type="molecule type" value="Genomic_DNA"/>
</dbReference>
<evidence type="ECO:0000259" key="4">
    <source>
        <dbReference type="Pfam" id="PF09118"/>
    </source>
</evidence>
<dbReference type="InterPro" id="IPR009880">
    <property type="entry name" value="Glyoxal_oxidase_N"/>
</dbReference>
<sequence length="574" mass="63995">MAFKNHAVLSTICFYAFTTLFSLFIASPDSFLNGMSPQSTVVPYDGGQWVLLHQSIGVSAMHMQLLRNNKVILFDRTDMGPSNASYPQGAEQCRNYTVRNRIIIDCTPHSLLYDVAADTFRPLVVNSDTWCSSGAVDPNGTLVQTGGYGSGIQAIRTFSPCDDDTCGWNELEVRLLAQRWYATNQILPDGRVIVFGGRRAFSYEFFPKSDDKSSKRYYMSFLRETTDPYEENNLYPFLHLLPDGNLFIFANNRSILFDYNNRLVVKEFPAMPGGVKRSYPSTGSSVLLPLKMNGNLDGSGRPEVEVLICGGSFAGAYNRSNLDRVYIGASNSCGRIKLMDPDPKWVMEEMPLPRVMGDMLLLPNGDVIILNGAANGTAGWEDAINPVLTPLLYKTYESDPQRRFMRLNPTTIPRMYHSSALLLPDGRILVGGSNPHEMYNFRRAFPTELSLESYLPPYLSPTSAPLRPTIISIETERNIISYGQEFSVNFALSVYNPDVAISVALLTPSFTTHSLAMNQRMVVLDVASLRRLSVFDYKITTRGPPMTTVAPPGYYLIFIIHAGVPSQALWVKVQ</sequence>
<keyword evidence="2" id="KW-0812">Transmembrane</keyword>
<dbReference type="Gene3D" id="2.60.40.10">
    <property type="entry name" value="Immunoglobulins"/>
    <property type="match status" value="1"/>
</dbReference>
<keyword evidence="2" id="KW-1133">Transmembrane helix</keyword>
<dbReference type="InterPro" id="IPR015202">
    <property type="entry name" value="GO-like_E_set"/>
</dbReference>
<feature type="domain" description="Glyoxal oxidase N-terminal" evidence="3">
    <location>
        <begin position="61"/>
        <end position="458"/>
    </location>
</feature>
<evidence type="ECO:0000256" key="1">
    <source>
        <dbReference type="ARBA" id="ARBA00022729"/>
    </source>
</evidence>